<dbReference type="Proteomes" id="UP001056120">
    <property type="component" value="Linkage Group LG26"/>
</dbReference>
<comment type="caution">
    <text evidence="1">The sequence shown here is derived from an EMBL/GenBank/DDBJ whole genome shotgun (WGS) entry which is preliminary data.</text>
</comment>
<gene>
    <name evidence="1" type="ORF">L1987_78348</name>
</gene>
<accession>A0ACB8ZCM9</accession>
<evidence type="ECO:0000313" key="2">
    <source>
        <dbReference type="Proteomes" id="UP001056120"/>
    </source>
</evidence>
<protein>
    <submittedName>
        <fullName evidence="1">Uncharacterized protein</fullName>
    </submittedName>
</protein>
<organism evidence="1 2">
    <name type="scientific">Smallanthus sonchifolius</name>
    <dbReference type="NCBI Taxonomy" id="185202"/>
    <lineage>
        <taxon>Eukaryota</taxon>
        <taxon>Viridiplantae</taxon>
        <taxon>Streptophyta</taxon>
        <taxon>Embryophyta</taxon>
        <taxon>Tracheophyta</taxon>
        <taxon>Spermatophyta</taxon>
        <taxon>Magnoliopsida</taxon>
        <taxon>eudicotyledons</taxon>
        <taxon>Gunneridae</taxon>
        <taxon>Pentapetalae</taxon>
        <taxon>asterids</taxon>
        <taxon>campanulids</taxon>
        <taxon>Asterales</taxon>
        <taxon>Asteraceae</taxon>
        <taxon>Asteroideae</taxon>
        <taxon>Heliantheae alliance</taxon>
        <taxon>Millerieae</taxon>
        <taxon>Smallanthus</taxon>
    </lineage>
</organism>
<reference evidence="2" key="1">
    <citation type="journal article" date="2022" name="Mol. Ecol. Resour.">
        <title>The genomes of chicory, endive, great burdock and yacon provide insights into Asteraceae palaeo-polyploidization history and plant inulin production.</title>
        <authorList>
            <person name="Fan W."/>
            <person name="Wang S."/>
            <person name="Wang H."/>
            <person name="Wang A."/>
            <person name="Jiang F."/>
            <person name="Liu H."/>
            <person name="Zhao H."/>
            <person name="Xu D."/>
            <person name="Zhang Y."/>
        </authorList>
    </citation>
    <scope>NUCLEOTIDE SEQUENCE [LARGE SCALE GENOMIC DNA]</scope>
    <source>
        <strain evidence="2">cv. Yunnan</strain>
    </source>
</reference>
<keyword evidence="2" id="KW-1185">Reference proteome</keyword>
<reference evidence="1 2" key="2">
    <citation type="journal article" date="2022" name="Mol. Ecol. Resour.">
        <title>The genomes of chicory, endive, great burdock and yacon provide insights into Asteraceae paleo-polyploidization history and plant inulin production.</title>
        <authorList>
            <person name="Fan W."/>
            <person name="Wang S."/>
            <person name="Wang H."/>
            <person name="Wang A."/>
            <person name="Jiang F."/>
            <person name="Liu H."/>
            <person name="Zhao H."/>
            <person name="Xu D."/>
            <person name="Zhang Y."/>
        </authorList>
    </citation>
    <scope>NUCLEOTIDE SEQUENCE [LARGE SCALE GENOMIC DNA]</scope>
    <source>
        <strain evidence="2">cv. Yunnan</strain>
        <tissue evidence="1">Leaves</tissue>
    </source>
</reference>
<dbReference type="EMBL" id="CM042043">
    <property type="protein sequence ID" value="KAI3695352.1"/>
    <property type="molecule type" value="Genomic_DNA"/>
</dbReference>
<proteinExistence type="predicted"/>
<evidence type="ECO:0000313" key="1">
    <source>
        <dbReference type="EMBL" id="KAI3695352.1"/>
    </source>
</evidence>
<sequence>MDMARRAFTEEFNLLALTDPEWRGAALNYQEIVTFLNRSRISYAISANQVVSRPYLEQFWDTTELDYRATPNVIIARVAKHRIAISEATIREVLQFNDLATDPVQYPEYMIDGCWRQIMGYVGRRNYPSFKKMWLLDQWRYFAHVMIMSISARKAGKDAMGHDLESAMVEPIPMHTPLFGHLIDEAYIAPQRERWCHLESEPELSEHSDEEEENDNDNDSDDDNGDDGNGDEGDSGAGYAQKPDSSESERTVTDSSDSEPTPEQRHPRKNIQESLHESSSRRRRRESSDSNFQLDSSDSN</sequence>
<name>A0ACB8ZCM9_9ASTR</name>